<feature type="domain" description="RNA polymerase subunit H/Rpb5 C-terminal" evidence="5">
    <location>
        <begin position="131"/>
        <end position="203"/>
    </location>
</feature>
<dbReference type="Gene3D" id="3.90.940.20">
    <property type="entry name" value="RPB5-like RNA polymerase subunit"/>
    <property type="match status" value="1"/>
</dbReference>
<keyword evidence="7" id="KW-0240">DNA-directed RNA polymerase</keyword>
<dbReference type="PIRSF" id="PIRSF000747">
    <property type="entry name" value="RPB5"/>
    <property type="match status" value="1"/>
</dbReference>
<evidence type="ECO:0000256" key="4">
    <source>
        <dbReference type="ARBA" id="ARBA00025765"/>
    </source>
</evidence>
<gene>
    <name evidence="7" type="ORF">M6B38_320755</name>
</gene>
<dbReference type="PANTHER" id="PTHR10535">
    <property type="entry name" value="DNA-DIRECTED RNA POLYMERASES I, II, AND III SUBUNIT RPABC1"/>
    <property type="match status" value="1"/>
</dbReference>
<keyword evidence="8" id="KW-1185">Reference proteome</keyword>
<feature type="domain" description="RNA polymerase Rpb5 N-terminal" evidence="6">
    <location>
        <begin position="11"/>
        <end position="88"/>
    </location>
</feature>
<dbReference type="GO" id="GO:0005736">
    <property type="term" value="C:RNA polymerase I complex"/>
    <property type="evidence" value="ECO:0007669"/>
    <property type="project" value="TreeGrafter"/>
</dbReference>
<comment type="caution">
    <text evidence="7">The sequence shown here is derived from an EMBL/GenBank/DDBJ whole genome shotgun (WGS) entry which is preliminary data.</text>
</comment>
<dbReference type="Gene3D" id="3.40.1340.10">
    <property type="entry name" value="RNA polymerase, Rpb5, N-terminal domain"/>
    <property type="match status" value="1"/>
</dbReference>
<sequence length="204" mass="23850">MASFEYAESMCRIRKNVLEMLSDRGYVVQESDVLGYEQFKQKFGDSFNRDELSIKACKAKDPEAQIYVFFPDDVRIGVTHIKKYIDRMKSENATRAILVVQQNLTPMAKRSIQEVSQAYHMEVFQEAELLVNINKHSLVPEHQVLTNEEKKKLLERYTLKETQLPRIQHADPIAKYHGLERGQVVKIIRESETAGRYVTYRYCI</sequence>
<dbReference type="InterPro" id="IPR036710">
    <property type="entry name" value="RNA_pol_Rpb5_N_sf"/>
</dbReference>
<dbReference type="EMBL" id="JANAVB010010791">
    <property type="protein sequence ID" value="KAJ6838432.1"/>
    <property type="molecule type" value="Genomic_DNA"/>
</dbReference>
<dbReference type="SUPFAM" id="SSF55287">
    <property type="entry name" value="RPB5-like RNA polymerase subunit"/>
    <property type="match status" value="1"/>
</dbReference>
<evidence type="ECO:0000256" key="3">
    <source>
        <dbReference type="ARBA" id="ARBA00023242"/>
    </source>
</evidence>
<protein>
    <submittedName>
        <fullName evidence="7">DNA-directed RNA polymerases II and IV subunit 5A</fullName>
    </submittedName>
</protein>
<dbReference type="InterPro" id="IPR035913">
    <property type="entry name" value="RPB5-like_sf"/>
</dbReference>
<evidence type="ECO:0000313" key="7">
    <source>
        <dbReference type="EMBL" id="KAJ6838432.1"/>
    </source>
</evidence>
<dbReference type="Proteomes" id="UP001140949">
    <property type="component" value="Unassembled WGS sequence"/>
</dbReference>
<reference evidence="7" key="1">
    <citation type="journal article" date="2023" name="GigaByte">
        <title>Genome assembly of the bearded iris, Iris pallida Lam.</title>
        <authorList>
            <person name="Bruccoleri R.E."/>
            <person name="Oakeley E.J."/>
            <person name="Faust A.M.E."/>
            <person name="Altorfer M."/>
            <person name="Dessus-Babus S."/>
            <person name="Burckhardt D."/>
            <person name="Oertli M."/>
            <person name="Naumann U."/>
            <person name="Petersen F."/>
            <person name="Wong J."/>
        </authorList>
    </citation>
    <scope>NUCLEOTIDE SEQUENCE</scope>
    <source>
        <strain evidence="7">GSM-AAB239-AS_SAM_17_03QT</strain>
    </source>
</reference>
<dbReference type="AlphaFoldDB" id="A0AAX6HCE6"/>
<dbReference type="GO" id="GO:0003899">
    <property type="term" value="F:DNA-directed RNA polymerase activity"/>
    <property type="evidence" value="ECO:0007669"/>
    <property type="project" value="InterPro"/>
</dbReference>
<dbReference type="GO" id="GO:0005665">
    <property type="term" value="C:RNA polymerase II, core complex"/>
    <property type="evidence" value="ECO:0007669"/>
    <property type="project" value="TreeGrafter"/>
</dbReference>
<evidence type="ECO:0000259" key="5">
    <source>
        <dbReference type="Pfam" id="PF01191"/>
    </source>
</evidence>
<dbReference type="NCBIfam" id="NF007129">
    <property type="entry name" value="PRK09570.1"/>
    <property type="match status" value="1"/>
</dbReference>
<dbReference type="GO" id="GO:0003677">
    <property type="term" value="F:DNA binding"/>
    <property type="evidence" value="ECO:0007669"/>
    <property type="project" value="InterPro"/>
</dbReference>
<evidence type="ECO:0000259" key="6">
    <source>
        <dbReference type="Pfam" id="PF03871"/>
    </source>
</evidence>
<reference evidence="7" key="2">
    <citation type="submission" date="2023-04" db="EMBL/GenBank/DDBJ databases">
        <authorList>
            <person name="Bruccoleri R.E."/>
            <person name="Oakeley E.J."/>
            <person name="Faust A.-M."/>
            <person name="Dessus-Babus S."/>
            <person name="Altorfer M."/>
            <person name="Burckhardt D."/>
            <person name="Oertli M."/>
            <person name="Naumann U."/>
            <person name="Petersen F."/>
            <person name="Wong J."/>
        </authorList>
    </citation>
    <scope>NUCLEOTIDE SEQUENCE</scope>
    <source>
        <strain evidence="7">GSM-AAB239-AS_SAM_17_03QT</strain>
        <tissue evidence="7">Leaf</tissue>
    </source>
</reference>
<keyword evidence="3" id="KW-0539">Nucleus</keyword>
<dbReference type="FunFam" id="3.40.1340.10:FF:000001">
    <property type="entry name" value="DNA-directed RNA polymerases I, II, and III subunit RPABC1"/>
    <property type="match status" value="1"/>
</dbReference>
<evidence type="ECO:0000313" key="8">
    <source>
        <dbReference type="Proteomes" id="UP001140949"/>
    </source>
</evidence>
<evidence type="ECO:0000256" key="1">
    <source>
        <dbReference type="ARBA" id="ARBA00004123"/>
    </source>
</evidence>
<dbReference type="HAMAP" id="MF_00025">
    <property type="entry name" value="RNApol_Rpo5_RPB5"/>
    <property type="match status" value="1"/>
</dbReference>
<evidence type="ECO:0000256" key="2">
    <source>
        <dbReference type="ARBA" id="ARBA00023163"/>
    </source>
</evidence>
<dbReference type="InterPro" id="IPR000783">
    <property type="entry name" value="RNA_pol_subH/Rpb5_C"/>
</dbReference>
<dbReference type="GO" id="GO:0006362">
    <property type="term" value="P:transcription elongation by RNA polymerase I"/>
    <property type="evidence" value="ECO:0007669"/>
    <property type="project" value="TreeGrafter"/>
</dbReference>
<dbReference type="GO" id="GO:0042797">
    <property type="term" value="P:tRNA transcription by RNA polymerase III"/>
    <property type="evidence" value="ECO:0007669"/>
    <property type="project" value="TreeGrafter"/>
</dbReference>
<dbReference type="Pfam" id="PF01191">
    <property type="entry name" value="RNA_pol_Rpb5_C"/>
    <property type="match status" value="1"/>
</dbReference>
<dbReference type="InterPro" id="IPR005571">
    <property type="entry name" value="RNA_pol_Rpb5_N"/>
</dbReference>
<organism evidence="7 8">
    <name type="scientific">Iris pallida</name>
    <name type="common">Sweet iris</name>
    <dbReference type="NCBI Taxonomy" id="29817"/>
    <lineage>
        <taxon>Eukaryota</taxon>
        <taxon>Viridiplantae</taxon>
        <taxon>Streptophyta</taxon>
        <taxon>Embryophyta</taxon>
        <taxon>Tracheophyta</taxon>
        <taxon>Spermatophyta</taxon>
        <taxon>Magnoliopsida</taxon>
        <taxon>Liliopsida</taxon>
        <taxon>Asparagales</taxon>
        <taxon>Iridaceae</taxon>
        <taxon>Iridoideae</taxon>
        <taxon>Irideae</taxon>
        <taxon>Iris</taxon>
    </lineage>
</organism>
<accession>A0AAX6HCE6</accession>
<proteinExistence type="inferred from homology"/>
<dbReference type="InterPro" id="IPR014381">
    <property type="entry name" value="Arch_Rpo5/euc_Rpb5"/>
</dbReference>
<comment type="similarity">
    <text evidence="4">Belongs to the archaeal Rpo5/eukaryotic RPB5 RNA polymerase subunit family.</text>
</comment>
<dbReference type="Pfam" id="PF03871">
    <property type="entry name" value="RNA_pol_Rpb5_N"/>
    <property type="match status" value="1"/>
</dbReference>
<dbReference type="FunFam" id="3.90.940.20:FF:000001">
    <property type="entry name" value="DNA-directed RNA polymerases I, II, and III subunit RPABC1"/>
    <property type="match status" value="1"/>
</dbReference>
<comment type="subcellular location">
    <subcellularLocation>
        <location evidence="1">Nucleus</location>
    </subcellularLocation>
</comment>
<dbReference type="GO" id="GO:0005666">
    <property type="term" value="C:RNA polymerase III complex"/>
    <property type="evidence" value="ECO:0007669"/>
    <property type="project" value="TreeGrafter"/>
</dbReference>
<keyword evidence="2" id="KW-0804">Transcription</keyword>
<dbReference type="SUPFAM" id="SSF53036">
    <property type="entry name" value="Eukaryotic RPB5 N-terminal domain"/>
    <property type="match status" value="1"/>
</dbReference>
<name>A0AAX6HCE6_IRIPA</name>
<dbReference type="PANTHER" id="PTHR10535:SF0">
    <property type="entry name" value="DNA-DIRECTED RNA POLYMERASES I, II, AND III SUBUNIT RPABC1"/>
    <property type="match status" value="1"/>
</dbReference>
<dbReference type="GO" id="GO:0006366">
    <property type="term" value="P:transcription by RNA polymerase II"/>
    <property type="evidence" value="ECO:0007669"/>
    <property type="project" value="TreeGrafter"/>
</dbReference>